<evidence type="ECO:0000256" key="1">
    <source>
        <dbReference type="ARBA" id="ARBA00004651"/>
    </source>
</evidence>
<dbReference type="Pfam" id="PF02687">
    <property type="entry name" value="FtsX"/>
    <property type="match status" value="2"/>
</dbReference>
<feature type="transmembrane region" description="Helical" evidence="6">
    <location>
        <begin position="328"/>
        <end position="355"/>
    </location>
</feature>
<keyword evidence="5 6" id="KW-0472">Membrane</keyword>
<dbReference type="GO" id="GO:0022857">
    <property type="term" value="F:transmembrane transporter activity"/>
    <property type="evidence" value="ECO:0007669"/>
    <property type="project" value="TreeGrafter"/>
</dbReference>
<evidence type="ECO:0000313" key="10">
    <source>
        <dbReference type="Proteomes" id="UP001319200"/>
    </source>
</evidence>
<gene>
    <name evidence="9" type="ORF">KK083_13365</name>
</gene>
<feature type="domain" description="ABC3 transporter permease C-terminal" evidence="7">
    <location>
        <begin position="288"/>
        <end position="399"/>
    </location>
</feature>
<dbReference type="RefSeq" id="WP_254163746.1">
    <property type="nucleotide sequence ID" value="NZ_JAHESF010000011.1"/>
</dbReference>
<proteinExistence type="predicted"/>
<evidence type="ECO:0000256" key="2">
    <source>
        <dbReference type="ARBA" id="ARBA00022475"/>
    </source>
</evidence>
<dbReference type="InterPro" id="IPR050250">
    <property type="entry name" value="Macrolide_Exporter_MacB"/>
</dbReference>
<name>A0AAP2DK60_9BACT</name>
<evidence type="ECO:0000259" key="7">
    <source>
        <dbReference type="Pfam" id="PF02687"/>
    </source>
</evidence>
<evidence type="ECO:0000256" key="4">
    <source>
        <dbReference type="ARBA" id="ARBA00022989"/>
    </source>
</evidence>
<feature type="transmembrane region" description="Helical" evidence="6">
    <location>
        <begin position="419"/>
        <end position="441"/>
    </location>
</feature>
<dbReference type="GO" id="GO:0005886">
    <property type="term" value="C:plasma membrane"/>
    <property type="evidence" value="ECO:0007669"/>
    <property type="project" value="UniProtKB-SubCell"/>
</dbReference>
<dbReference type="PANTHER" id="PTHR30572:SF18">
    <property type="entry name" value="ABC-TYPE MACROLIDE FAMILY EXPORT SYSTEM PERMEASE COMPONENT 2"/>
    <property type="match status" value="1"/>
</dbReference>
<organism evidence="9 10">
    <name type="scientific">Chryseosolibacter histidini</name>
    <dbReference type="NCBI Taxonomy" id="2782349"/>
    <lineage>
        <taxon>Bacteria</taxon>
        <taxon>Pseudomonadati</taxon>
        <taxon>Bacteroidota</taxon>
        <taxon>Cytophagia</taxon>
        <taxon>Cytophagales</taxon>
        <taxon>Chryseotaleaceae</taxon>
        <taxon>Chryseosolibacter</taxon>
    </lineage>
</organism>
<feature type="domain" description="ABC3 transporter permease C-terminal" evidence="7">
    <location>
        <begin position="669"/>
        <end position="769"/>
    </location>
</feature>
<feature type="domain" description="MacB-like periplasmic core" evidence="8">
    <location>
        <begin position="21"/>
        <end position="227"/>
    </location>
</feature>
<evidence type="ECO:0000256" key="6">
    <source>
        <dbReference type="SAM" id="Phobius"/>
    </source>
</evidence>
<dbReference type="AlphaFoldDB" id="A0AAP2DK60"/>
<dbReference type="InterPro" id="IPR003838">
    <property type="entry name" value="ABC3_permease_C"/>
</dbReference>
<dbReference type="PANTHER" id="PTHR30572">
    <property type="entry name" value="MEMBRANE COMPONENT OF TRANSPORTER-RELATED"/>
    <property type="match status" value="1"/>
</dbReference>
<feature type="transmembrane region" description="Helical" evidence="6">
    <location>
        <begin position="666"/>
        <end position="690"/>
    </location>
</feature>
<feature type="transmembrane region" description="Helical" evidence="6">
    <location>
        <begin position="375"/>
        <end position="398"/>
    </location>
</feature>
<dbReference type="Pfam" id="PF12704">
    <property type="entry name" value="MacB_PCD"/>
    <property type="match status" value="2"/>
</dbReference>
<evidence type="ECO:0000256" key="5">
    <source>
        <dbReference type="ARBA" id="ARBA00023136"/>
    </source>
</evidence>
<dbReference type="Proteomes" id="UP001319200">
    <property type="component" value="Unassembled WGS sequence"/>
</dbReference>
<comment type="caution">
    <text evidence="9">The sequence shown here is derived from an EMBL/GenBank/DDBJ whole genome shotgun (WGS) entry which is preliminary data.</text>
</comment>
<sequence>MFKNHLRVAFRNILRQKVYNLLNAAGLATGIACGLVIALHIREELSYEKDFDDYEKIYRVHEDGWAKSSPPMALEMSATLPQIQAITRFAAHGTHVVNTDENNPGEAHGYFADSTVFDVFSYRIVDGDRKQALRGVNTVVITESMARRYFGDQSAVGKTLKFDNRSEFPVIAVIQDPPVNSHIRFDYLMSMPTFYKEVSPDWVNNRGWMVTYTYVKFRNEADHKAVLDLWPQFIRKFYEGYDNLDQMVANQVLKFTPLADIHLRSNLEQEMGANSSILYIYIFIAVEILILVIACANFTSLFTTQAIKRMKEVGMRKIMGAKPRQLMAQFFTEVLLLTMVALVLAIIFYQVLLPFYNTLSGKSLSEWQIFEKKNLVVIGSILLFIVIVSGVYPAFFIARFRAGSFLKDDKLPNSMSSRVRSGLVVFQFIVSTSLIAATVLVQQQMDLMKNKDLGFDKDQVINVRLNGSTFAERTVVKNELLKSAGILAVGRTGNMIGDNLSVESVVPEGKEQERNDISSVRVMRIDEDYLDAMNIKLAAGRNFSTEFNDSSSYILNENAVKVLGLTNPVGQRVNNVTMNRPGYVVGVVKDYHFASLHNVIEPLVLEYKPEWTGLLTVKLRAGTTEESIAYMKATVDRVAPDALFSYEFLDERLNILYKSEDNMGKVFSFFSLLAIVIACMGLLGLSAYTVESRTKEIGIRKVLGATVSGIIAMVSSQFFRLVAIGFIVAVPLTWYVMHQWLQNFAYHMEIQWWVFALTGLMIFIITLGVISFHTVAAAVRNPVKALRYE</sequence>
<feature type="transmembrane region" description="Helical" evidence="6">
    <location>
        <begin position="278"/>
        <end position="307"/>
    </location>
</feature>
<evidence type="ECO:0000259" key="8">
    <source>
        <dbReference type="Pfam" id="PF12704"/>
    </source>
</evidence>
<feature type="transmembrane region" description="Helical" evidence="6">
    <location>
        <begin position="21"/>
        <end position="41"/>
    </location>
</feature>
<comment type="subcellular location">
    <subcellularLocation>
        <location evidence="1">Cell membrane</location>
        <topology evidence="1">Multi-pass membrane protein</topology>
    </subcellularLocation>
</comment>
<dbReference type="EMBL" id="JAHESF010000011">
    <property type="protein sequence ID" value="MBT1697876.1"/>
    <property type="molecule type" value="Genomic_DNA"/>
</dbReference>
<dbReference type="InterPro" id="IPR025857">
    <property type="entry name" value="MacB_PCD"/>
</dbReference>
<evidence type="ECO:0000313" key="9">
    <source>
        <dbReference type="EMBL" id="MBT1697876.1"/>
    </source>
</evidence>
<keyword evidence="2" id="KW-1003">Cell membrane</keyword>
<protein>
    <submittedName>
        <fullName evidence="9">ABC transporter permease</fullName>
    </submittedName>
</protein>
<accession>A0AAP2DK60</accession>
<keyword evidence="3 6" id="KW-0812">Transmembrane</keyword>
<keyword evidence="4 6" id="KW-1133">Transmembrane helix</keyword>
<dbReference type="PROSITE" id="PS51257">
    <property type="entry name" value="PROKAR_LIPOPROTEIN"/>
    <property type="match status" value="1"/>
</dbReference>
<reference evidence="9 10" key="1">
    <citation type="submission" date="2021-05" db="EMBL/GenBank/DDBJ databases">
        <title>A Polyphasic approach of four new species of the genus Ohtaekwangia: Ohtaekwangia histidinii sp. nov., Ohtaekwangia cretensis sp. nov., Ohtaekwangia indiensis sp. nov., Ohtaekwangia reichenbachii sp. nov. from diverse environment.</title>
        <authorList>
            <person name="Octaviana S."/>
        </authorList>
    </citation>
    <scope>NUCLEOTIDE SEQUENCE [LARGE SCALE GENOMIC DNA]</scope>
    <source>
        <strain evidence="9 10">PWU4</strain>
    </source>
</reference>
<feature type="domain" description="MacB-like periplasmic core" evidence="8">
    <location>
        <begin position="496"/>
        <end position="627"/>
    </location>
</feature>
<feature type="transmembrane region" description="Helical" evidence="6">
    <location>
        <begin position="750"/>
        <end position="779"/>
    </location>
</feature>
<evidence type="ECO:0000256" key="3">
    <source>
        <dbReference type="ARBA" id="ARBA00022692"/>
    </source>
</evidence>
<keyword evidence="10" id="KW-1185">Reference proteome</keyword>
<feature type="transmembrane region" description="Helical" evidence="6">
    <location>
        <begin position="702"/>
        <end position="730"/>
    </location>
</feature>